<keyword evidence="2" id="KW-1185">Reference proteome</keyword>
<dbReference type="Proteomes" id="UP001211689">
    <property type="component" value="Unassembled WGS sequence"/>
</dbReference>
<evidence type="ECO:0000313" key="1">
    <source>
        <dbReference type="EMBL" id="MDA8485874.1"/>
    </source>
</evidence>
<accession>A0ABT4YB69</accession>
<protein>
    <submittedName>
        <fullName evidence="1">Uncharacterized protein</fullName>
    </submittedName>
</protein>
<name>A0ABT4YB69_METRE</name>
<evidence type="ECO:0000313" key="2">
    <source>
        <dbReference type="Proteomes" id="UP001211689"/>
    </source>
</evidence>
<reference evidence="1 2" key="1">
    <citation type="submission" date="2022-07" db="EMBL/GenBank/DDBJ databases">
        <title>Genome Analysis of Selected Gammaproteobacteria from Nigerian Food snails.</title>
        <authorList>
            <person name="Okafor A.C."/>
        </authorList>
    </citation>
    <scope>NUCLEOTIDE SEQUENCE [LARGE SCALE GENOMIC DNA]</scope>
    <source>
        <strain evidence="1 2">Awg 2</strain>
    </source>
</reference>
<organism evidence="1 2">
    <name type="scientific">Metapseudomonas resinovorans</name>
    <name type="common">Pseudomonas resinovorans</name>
    <dbReference type="NCBI Taxonomy" id="53412"/>
    <lineage>
        <taxon>Bacteria</taxon>
        <taxon>Pseudomonadati</taxon>
        <taxon>Pseudomonadota</taxon>
        <taxon>Gammaproteobacteria</taxon>
        <taxon>Pseudomonadales</taxon>
        <taxon>Pseudomonadaceae</taxon>
        <taxon>Metapseudomonas</taxon>
    </lineage>
</organism>
<proteinExistence type="predicted"/>
<comment type="caution">
    <text evidence="1">The sequence shown here is derived from an EMBL/GenBank/DDBJ whole genome shotgun (WGS) entry which is preliminary data.</text>
</comment>
<gene>
    <name evidence="1" type="ORF">NNO07_22635</name>
</gene>
<sequence length="151" mass="16885">MDYGDIPAWIALILSLVSLRKQHQSEKGSKTTAEIALKVERLDAIESSLTQVRTSAIAYWLHPEAVSAKDGLMLLHYLKELSADVSSYSNLLWPDAWRDVLELKMQTTGSNFQQANRTGLPANDPLIRAFTDTAAEISRKLKRARDEVKSS</sequence>
<dbReference type="EMBL" id="JANEWF010000035">
    <property type="protein sequence ID" value="MDA8485874.1"/>
    <property type="molecule type" value="Genomic_DNA"/>
</dbReference>
<dbReference type="RefSeq" id="WP_271472031.1">
    <property type="nucleotide sequence ID" value="NZ_JANEWF010000035.1"/>
</dbReference>